<evidence type="ECO:0000256" key="9">
    <source>
        <dbReference type="SAM" id="Phobius"/>
    </source>
</evidence>
<keyword evidence="9" id="KW-0812">Transmembrane</keyword>
<feature type="transmembrane region" description="Helical" evidence="9">
    <location>
        <begin position="107"/>
        <end position="126"/>
    </location>
</feature>
<gene>
    <name evidence="11" type="ORF">J4573_30945</name>
</gene>
<dbReference type="GO" id="GO:0046983">
    <property type="term" value="F:protein dimerization activity"/>
    <property type="evidence" value="ECO:0007669"/>
    <property type="project" value="InterPro"/>
</dbReference>
<dbReference type="Pfam" id="PF02518">
    <property type="entry name" value="HATPase_c"/>
    <property type="match status" value="1"/>
</dbReference>
<reference evidence="11" key="1">
    <citation type="submission" date="2021-03" db="EMBL/GenBank/DDBJ databases">
        <authorList>
            <person name="Kanchanasin P."/>
            <person name="Saeng-In P."/>
            <person name="Phongsopitanun W."/>
            <person name="Yuki M."/>
            <person name="Kudo T."/>
            <person name="Ohkuma M."/>
            <person name="Tanasupawat S."/>
        </authorList>
    </citation>
    <scope>NUCLEOTIDE SEQUENCE</scope>
    <source>
        <strain evidence="11">GKU 128</strain>
    </source>
</reference>
<dbReference type="EC" id="2.7.13.3" evidence="2"/>
<evidence type="ECO:0000313" key="12">
    <source>
        <dbReference type="Proteomes" id="UP000669179"/>
    </source>
</evidence>
<sequence length="392" mass="43103">MLGRLWDWWRAKTPLIDAFFAAPLVLLSVPEFFNSGDSIRTPVYLLLSLVLIAPLVLRRTFPRTVFAFIALVAFAQWLNQVDIMAADIAVLMALYAVAAYQPRRWGVAAALVAEFGVVLIVISGTYTHGGWEARRGTFIALTIVVVGVWILGLYMRTRRAYMTSLEERAERLELEREQDVQIAMAAERARIARELHDVVAHNVSVIVVQADGASYAIETDTARAKQALEAISATGRQALTEMRRLLGVLREDETEQEYAPQPGVGQLADLIEACRGSGLQLEFESHGRPPEMPEGRQLTVFRIVQEALTNTLKHGGPTVTAKVRLDYGDDAVEISVVDDGRGAAAHDDGRGHGLAGMRERAEMYGGTVRTGPRAGGGFEVIARVPVREEVRT</sequence>
<dbReference type="Gene3D" id="3.30.565.10">
    <property type="entry name" value="Histidine kinase-like ATPase, C-terminal domain"/>
    <property type="match status" value="1"/>
</dbReference>
<evidence type="ECO:0000259" key="10">
    <source>
        <dbReference type="PROSITE" id="PS50109"/>
    </source>
</evidence>
<feature type="transmembrane region" description="Helical" evidence="9">
    <location>
        <begin position="39"/>
        <end position="56"/>
    </location>
</feature>
<keyword evidence="5" id="KW-0547">Nucleotide-binding</keyword>
<name>A0A939PF67_9ACTN</name>
<keyword evidence="7" id="KW-0067">ATP-binding</keyword>
<protein>
    <recommendedName>
        <fullName evidence="2">histidine kinase</fullName>
        <ecNumber evidence="2">2.7.13.3</ecNumber>
    </recommendedName>
</protein>
<comment type="catalytic activity">
    <reaction evidence="1">
        <text>ATP + protein L-histidine = ADP + protein N-phospho-L-histidine.</text>
        <dbReference type="EC" id="2.7.13.3"/>
    </reaction>
</comment>
<keyword evidence="9" id="KW-1133">Transmembrane helix</keyword>
<dbReference type="AlphaFoldDB" id="A0A939PF67"/>
<dbReference type="PROSITE" id="PS50109">
    <property type="entry name" value="HIS_KIN"/>
    <property type="match status" value="1"/>
</dbReference>
<dbReference type="GO" id="GO:0005524">
    <property type="term" value="F:ATP binding"/>
    <property type="evidence" value="ECO:0007669"/>
    <property type="project" value="UniProtKB-KW"/>
</dbReference>
<dbReference type="PANTHER" id="PTHR24421:SF10">
    <property type="entry name" value="NITRATE_NITRITE SENSOR PROTEIN NARQ"/>
    <property type="match status" value="1"/>
</dbReference>
<dbReference type="GO" id="GO:0000155">
    <property type="term" value="F:phosphorelay sensor kinase activity"/>
    <property type="evidence" value="ECO:0007669"/>
    <property type="project" value="InterPro"/>
</dbReference>
<feature type="transmembrane region" description="Helical" evidence="9">
    <location>
        <begin position="61"/>
        <end position="77"/>
    </location>
</feature>
<keyword evidence="8" id="KW-0902">Two-component regulatory system</keyword>
<dbReference type="RefSeq" id="WP_208259431.1">
    <property type="nucleotide sequence ID" value="NZ_JAGEOJ010000013.1"/>
</dbReference>
<evidence type="ECO:0000256" key="5">
    <source>
        <dbReference type="ARBA" id="ARBA00022741"/>
    </source>
</evidence>
<evidence type="ECO:0000256" key="2">
    <source>
        <dbReference type="ARBA" id="ARBA00012438"/>
    </source>
</evidence>
<dbReference type="InterPro" id="IPR036890">
    <property type="entry name" value="HATPase_C_sf"/>
</dbReference>
<proteinExistence type="predicted"/>
<dbReference type="InterPro" id="IPR055558">
    <property type="entry name" value="DUF7134"/>
</dbReference>
<dbReference type="Gene3D" id="1.20.5.1930">
    <property type="match status" value="1"/>
</dbReference>
<keyword evidence="6 11" id="KW-0418">Kinase</keyword>
<keyword evidence="3" id="KW-0597">Phosphoprotein</keyword>
<evidence type="ECO:0000256" key="3">
    <source>
        <dbReference type="ARBA" id="ARBA00022553"/>
    </source>
</evidence>
<feature type="transmembrane region" description="Helical" evidence="9">
    <location>
        <begin position="138"/>
        <end position="155"/>
    </location>
</feature>
<dbReference type="InterPro" id="IPR050482">
    <property type="entry name" value="Sensor_HK_TwoCompSys"/>
</dbReference>
<evidence type="ECO:0000256" key="6">
    <source>
        <dbReference type="ARBA" id="ARBA00022777"/>
    </source>
</evidence>
<dbReference type="SMART" id="SM00387">
    <property type="entry name" value="HATPase_c"/>
    <property type="match status" value="1"/>
</dbReference>
<feature type="domain" description="Histidine kinase" evidence="10">
    <location>
        <begin position="198"/>
        <end position="388"/>
    </location>
</feature>
<accession>A0A939PF67</accession>
<keyword evidence="4" id="KW-0808">Transferase</keyword>
<dbReference type="InterPro" id="IPR003594">
    <property type="entry name" value="HATPase_dom"/>
</dbReference>
<dbReference type="EMBL" id="JAGEOJ010000013">
    <property type="protein sequence ID" value="MBO2451545.1"/>
    <property type="molecule type" value="Genomic_DNA"/>
</dbReference>
<comment type="caution">
    <text evidence="11">The sequence shown here is derived from an EMBL/GenBank/DDBJ whole genome shotgun (WGS) entry which is preliminary data.</text>
</comment>
<evidence type="ECO:0000256" key="4">
    <source>
        <dbReference type="ARBA" id="ARBA00022679"/>
    </source>
</evidence>
<evidence type="ECO:0000256" key="7">
    <source>
        <dbReference type="ARBA" id="ARBA00022840"/>
    </source>
</evidence>
<dbReference type="SUPFAM" id="SSF55874">
    <property type="entry name" value="ATPase domain of HSP90 chaperone/DNA topoisomerase II/histidine kinase"/>
    <property type="match status" value="1"/>
</dbReference>
<keyword evidence="9" id="KW-0472">Membrane</keyword>
<evidence type="ECO:0000256" key="8">
    <source>
        <dbReference type="ARBA" id="ARBA00023012"/>
    </source>
</evidence>
<evidence type="ECO:0000313" key="11">
    <source>
        <dbReference type="EMBL" id="MBO2451545.1"/>
    </source>
</evidence>
<keyword evidence="12" id="KW-1185">Reference proteome</keyword>
<dbReference type="PANTHER" id="PTHR24421">
    <property type="entry name" value="NITRATE/NITRITE SENSOR PROTEIN NARX-RELATED"/>
    <property type="match status" value="1"/>
</dbReference>
<dbReference type="CDD" id="cd16917">
    <property type="entry name" value="HATPase_UhpB-NarQ-NarX-like"/>
    <property type="match status" value="1"/>
</dbReference>
<dbReference type="Pfam" id="PF07730">
    <property type="entry name" value="HisKA_3"/>
    <property type="match status" value="1"/>
</dbReference>
<dbReference type="Proteomes" id="UP000669179">
    <property type="component" value="Unassembled WGS sequence"/>
</dbReference>
<evidence type="ECO:0000256" key="1">
    <source>
        <dbReference type="ARBA" id="ARBA00000085"/>
    </source>
</evidence>
<dbReference type="InterPro" id="IPR011712">
    <property type="entry name" value="Sig_transdc_His_kin_sub3_dim/P"/>
</dbReference>
<organism evidence="11 12">
    <name type="scientific">Actinomadura barringtoniae</name>
    <dbReference type="NCBI Taxonomy" id="1427535"/>
    <lineage>
        <taxon>Bacteria</taxon>
        <taxon>Bacillati</taxon>
        <taxon>Actinomycetota</taxon>
        <taxon>Actinomycetes</taxon>
        <taxon>Streptosporangiales</taxon>
        <taxon>Thermomonosporaceae</taxon>
        <taxon>Actinomadura</taxon>
    </lineage>
</organism>
<feature type="transmembrane region" description="Helical" evidence="9">
    <location>
        <begin position="83"/>
        <end position="100"/>
    </location>
</feature>
<dbReference type="Pfam" id="PF23539">
    <property type="entry name" value="DUF7134"/>
    <property type="match status" value="1"/>
</dbReference>
<dbReference type="InterPro" id="IPR005467">
    <property type="entry name" value="His_kinase_dom"/>
</dbReference>
<dbReference type="GO" id="GO:0016020">
    <property type="term" value="C:membrane"/>
    <property type="evidence" value="ECO:0007669"/>
    <property type="project" value="InterPro"/>
</dbReference>